<dbReference type="EMBL" id="MQVM01000002">
    <property type="protein sequence ID" value="ONH77089.1"/>
    <property type="molecule type" value="Genomic_DNA"/>
</dbReference>
<accession>A0A1V2LTE9</accession>
<dbReference type="Proteomes" id="UP000189274">
    <property type="component" value="Unassembled WGS sequence"/>
</dbReference>
<sequence length="39" mass="4463">MVKSGIPNRNAKKKKKKLREFSFVGDIPTQTEIEVEMAN</sequence>
<reference evidence="2" key="1">
    <citation type="journal article" date="2017" name="Genome Announc.">
        <title>Genome sequences of Cyberlindnera fabianii 65, Pichia kudriavzevii 129, and Saccharomyces cerevisiae 131 isolated from fermented masau fruits in Zimbabwe.</title>
        <authorList>
            <person name="van Rijswijck I.M.H."/>
            <person name="Derks M.F.L."/>
            <person name="Abee T."/>
            <person name="de Ridder D."/>
            <person name="Smid E.J."/>
        </authorList>
    </citation>
    <scope>NUCLEOTIDE SEQUENCE [LARGE SCALE GENOMIC DNA]</scope>
    <source>
        <strain evidence="2">129</strain>
    </source>
</reference>
<evidence type="ECO:0000313" key="1">
    <source>
        <dbReference type="EMBL" id="ONH77089.1"/>
    </source>
</evidence>
<name>A0A1V2LTE9_PICKU</name>
<gene>
    <name evidence="1" type="ORF">BOH78_0547</name>
</gene>
<evidence type="ECO:0000313" key="2">
    <source>
        <dbReference type="Proteomes" id="UP000189274"/>
    </source>
</evidence>
<organism evidence="1 2">
    <name type="scientific">Pichia kudriavzevii</name>
    <name type="common">Yeast</name>
    <name type="synonym">Issatchenkia orientalis</name>
    <dbReference type="NCBI Taxonomy" id="4909"/>
    <lineage>
        <taxon>Eukaryota</taxon>
        <taxon>Fungi</taxon>
        <taxon>Dikarya</taxon>
        <taxon>Ascomycota</taxon>
        <taxon>Saccharomycotina</taxon>
        <taxon>Pichiomycetes</taxon>
        <taxon>Pichiales</taxon>
        <taxon>Pichiaceae</taxon>
        <taxon>Pichia</taxon>
    </lineage>
</organism>
<comment type="caution">
    <text evidence="1">The sequence shown here is derived from an EMBL/GenBank/DDBJ whole genome shotgun (WGS) entry which is preliminary data.</text>
</comment>
<protein>
    <submittedName>
        <fullName evidence="1">Uncharacterized protein</fullName>
    </submittedName>
</protein>
<dbReference type="AlphaFoldDB" id="A0A1V2LTE9"/>
<proteinExistence type="predicted"/>